<dbReference type="EMBL" id="JBIAFJ010000018">
    <property type="protein sequence ID" value="MFE9171899.1"/>
    <property type="molecule type" value="Genomic_DNA"/>
</dbReference>
<dbReference type="Gene3D" id="3.90.960.10">
    <property type="entry name" value="YbaK/aminoacyl-tRNA synthetase-associated domain"/>
    <property type="match status" value="1"/>
</dbReference>
<protein>
    <recommendedName>
        <fullName evidence="3">YbaK/aminoacyl-tRNA synthetase-associated domain-containing protein</fullName>
    </recommendedName>
</protein>
<accession>A0ABW6KVH7</accession>
<name>A0ABW6KVH7_9ACTN</name>
<proteinExistence type="predicted"/>
<comment type="caution">
    <text evidence="1">The sequence shown here is derived from an EMBL/GenBank/DDBJ whole genome shotgun (WGS) entry which is preliminary data.</text>
</comment>
<evidence type="ECO:0008006" key="3">
    <source>
        <dbReference type="Google" id="ProtNLM"/>
    </source>
</evidence>
<reference evidence="1 2" key="1">
    <citation type="submission" date="2024-10" db="EMBL/GenBank/DDBJ databases">
        <title>The Natural Products Discovery Center: Release of the First 8490 Sequenced Strains for Exploring Actinobacteria Biosynthetic Diversity.</title>
        <authorList>
            <person name="Kalkreuter E."/>
            <person name="Kautsar S.A."/>
            <person name="Yang D."/>
            <person name="Bader C.D."/>
            <person name="Teijaro C.N."/>
            <person name="Fluegel L."/>
            <person name="Davis C.M."/>
            <person name="Simpson J.R."/>
            <person name="Lauterbach L."/>
            <person name="Steele A.D."/>
            <person name="Gui C."/>
            <person name="Meng S."/>
            <person name="Li G."/>
            <person name="Viehrig K."/>
            <person name="Ye F."/>
            <person name="Su P."/>
            <person name="Kiefer A.F."/>
            <person name="Nichols A."/>
            <person name="Cepeda A.J."/>
            <person name="Yan W."/>
            <person name="Fan B."/>
            <person name="Jiang Y."/>
            <person name="Adhikari A."/>
            <person name="Zheng C.-J."/>
            <person name="Schuster L."/>
            <person name="Cowan T.M."/>
            <person name="Smanski M.J."/>
            <person name="Chevrette M.G."/>
            <person name="De Carvalho L.P.S."/>
            <person name="Shen B."/>
        </authorList>
    </citation>
    <scope>NUCLEOTIDE SEQUENCE [LARGE SCALE GENOMIC DNA]</scope>
    <source>
        <strain evidence="1 2">NPDC007147</strain>
    </source>
</reference>
<dbReference type="Proteomes" id="UP001601197">
    <property type="component" value="Unassembled WGS sequence"/>
</dbReference>
<sequence>MFFRLHQRPDVISPHDALARAAGIRRNGLSAADAGRPARAGTQPGGMCPVSADRVAVVVFDETVSGPGRVRCGSGRPGSGIEIEAAEFVSAVPAAATAPIADLPADEPA</sequence>
<dbReference type="InterPro" id="IPR036754">
    <property type="entry name" value="YbaK/aa-tRNA-synt-asso_dom_sf"/>
</dbReference>
<evidence type="ECO:0000313" key="2">
    <source>
        <dbReference type="Proteomes" id="UP001601197"/>
    </source>
</evidence>
<organism evidence="1 2">
    <name type="scientific">Streptomyces kebangsaanensis</name>
    <dbReference type="NCBI Taxonomy" id="864058"/>
    <lineage>
        <taxon>Bacteria</taxon>
        <taxon>Bacillati</taxon>
        <taxon>Actinomycetota</taxon>
        <taxon>Actinomycetes</taxon>
        <taxon>Kitasatosporales</taxon>
        <taxon>Streptomycetaceae</taxon>
        <taxon>Streptomyces</taxon>
    </lineage>
</organism>
<evidence type="ECO:0000313" key="1">
    <source>
        <dbReference type="EMBL" id="MFE9171899.1"/>
    </source>
</evidence>
<dbReference type="SUPFAM" id="SSF55826">
    <property type="entry name" value="YbaK/ProRS associated domain"/>
    <property type="match status" value="1"/>
</dbReference>
<keyword evidence="2" id="KW-1185">Reference proteome</keyword>
<dbReference type="RefSeq" id="WP_388349101.1">
    <property type="nucleotide sequence ID" value="NZ_JBIAFJ010000018.1"/>
</dbReference>
<gene>
    <name evidence="1" type="ORF">ACFYNZ_20800</name>
</gene>